<organism evidence="2 3">
    <name type="scientific">Gossypium trilobum</name>
    <dbReference type="NCBI Taxonomy" id="34281"/>
    <lineage>
        <taxon>Eukaryota</taxon>
        <taxon>Viridiplantae</taxon>
        <taxon>Streptophyta</taxon>
        <taxon>Embryophyta</taxon>
        <taxon>Tracheophyta</taxon>
        <taxon>Spermatophyta</taxon>
        <taxon>Magnoliopsida</taxon>
        <taxon>eudicotyledons</taxon>
        <taxon>Gunneridae</taxon>
        <taxon>Pentapetalae</taxon>
        <taxon>rosids</taxon>
        <taxon>malvids</taxon>
        <taxon>Malvales</taxon>
        <taxon>Malvaceae</taxon>
        <taxon>Malvoideae</taxon>
        <taxon>Gossypium</taxon>
    </lineage>
</organism>
<protein>
    <submittedName>
        <fullName evidence="2">Uncharacterized protein</fullName>
    </submittedName>
</protein>
<keyword evidence="1" id="KW-0472">Membrane</keyword>
<keyword evidence="1" id="KW-1133">Transmembrane helix</keyword>
<sequence length="52" mass="5925">MALLHQTFVNCGEFCIVAFCRSLSYVSVPVWLIILSDQLLIITLVSYYLTNL</sequence>
<accession>A0A7J9E2H0</accession>
<dbReference type="Proteomes" id="UP000593568">
    <property type="component" value="Unassembled WGS sequence"/>
</dbReference>
<comment type="caution">
    <text evidence="2">The sequence shown here is derived from an EMBL/GenBank/DDBJ whole genome shotgun (WGS) entry which is preliminary data.</text>
</comment>
<dbReference type="EMBL" id="JABEZW010000006">
    <property type="protein sequence ID" value="MBA0766954.1"/>
    <property type="molecule type" value="Genomic_DNA"/>
</dbReference>
<evidence type="ECO:0000313" key="3">
    <source>
        <dbReference type="Proteomes" id="UP000593568"/>
    </source>
</evidence>
<reference evidence="2 3" key="1">
    <citation type="journal article" date="2019" name="Genome Biol. Evol.">
        <title>Insights into the evolution of the New World diploid cottons (Gossypium, subgenus Houzingenia) based on genome sequencing.</title>
        <authorList>
            <person name="Grover C.E."/>
            <person name="Arick M.A. 2nd"/>
            <person name="Thrash A."/>
            <person name="Conover J.L."/>
            <person name="Sanders W.S."/>
            <person name="Peterson D.G."/>
            <person name="Frelichowski J.E."/>
            <person name="Scheffler J.A."/>
            <person name="Scheffler B.E."/>
            <person name="Wendel J.F."/>
        </authorList>
    </citation>
    <scope>NUCLEOTIDE SEQUENCE [LARGE SCALE GENOMIC DNA]</scope>
    <source>
        <strain evidence="2">8</strain>
        <tissue evidence="2">Leaf</tissue>
    </source>
</reference>
<name>A0A7J9E2H0_9ROSI</name>
<keyword evidence="1" id="KW-0812">Transmembrane</keyword>
<gene>
    <name evidence="2" type="ORF">Gotri_015937</name>
</gene>
<dbReference type="AlphaFoldDB" id="A0A7J9E2H0"/>
<evidence type="ECO:0000256" key="1">
    <source>
        <dbReference type="SAM" id="Phobius"/>
    </source>
</evidence>
<proteinExistence type="predicted"/>
<keyword evidence="3" id="KW-1185">Reference proteome</keyword>
<feature type="transmembrane region" description="Helical" evidence="1">
    <location>
        <begin position="28"/>
        <end position="49"/>
    </location>
</feature>
<feature type="non-terminal residue" evidence="2">
    <location>
        <position position="52"/>
    </location>
</feature>
<evidence type="ECO:0000313" key="2">
    <source>
        <dbReference type="EMBL" id="MBA0766954.1"/>
    </source>
</evidence>